<dbReference type="Pfam" id="PF01582">
    <property type="entry name" value="TIR"/>
    <property type="match status" value="1"/>
</dbReference>
<evidence type="ECO:0000313" key="7">
    <source>
        <dbReference type="RefSeq" id="XP_060671078.1"/>
    </source>
</evidence>
<reference evidence="7" key="1">
    <citation type="submission" date="2025-08" db="UniProtKB">
        <authorList>
            <consortium name="RefSeq"/>
        </authorList>
    </citation>
    <scope>IDENTIFICATION</scope>
    <source>
        <tissue evidence="7">Seedling</tissue>
    </source>
</reference>
<evidence type="ECO:0000256" key="2">
    <source>
        <dbReference type="ARBA" id="ARBA00022801"/>
    </source>
</evidence>
<evidence type="ECO:0000313" key="6">
    <source>
        <dbReference type="Proteomes" id="UP001652623"/>
    </source>
</evidence>
<accession>A0ABM4A2W1</accession>
<dbReference type="EC" id="3.2.2.6" evidence="1"/>
<proteinExistence type="predicted"/>
<dbReference type="PANTHER" id="PTHR32009:SF39">
    <property type="entry name" value="TIR DOMAIN-CONTAINING PROTEIN"/>
    <property type="match status" value="1"/>
</dbReference>
<dbReference type="RefSeq" id="XP_060671078.1">
    <property type="nucleotide sequence ID" value="XM_060815095.1"/>
</dbReference>
<feature type="domain" description="TIR" evidence="5">
    <location>
        <begin position="16"/>
        <end position="178"/>
    </location>
</feature>
<evidence type="ECO:0000256" key="3">
    <source>
        <dbReference type="ARBA" id="ARBA00023027"/>
    </source>
</evidence>
<dbReference type="SUPFAM" id="SSF52200">
    <property type="entry name" value="Toll/Interleukin receptor TIR domain"/>
    <property type="match status" value="1"/>
</dbReference>
<name>A0ABM4A2W1_ZIZJJ</name>
<evidence type="ECO:0000256" key="4">
    <source>
        <dbReference type="ARBA" id="ARBA00047304"/>
    </source>
</evidence>
<keyword evidence="3" id="KW-0520">NAD</keyword>
<evidence type="ECO:0000259" key="5">
    <source>
        <dbReference type="PROSITE" id="PS50104"/>
    </source>
</evidence>
<gene>
    <name evidence="7" type="primary">LOC132800796</name>
</gene>
<sequence>MDHLLASSSSSSVFGNQYHVFLSFRGEDTRKTFIGHLYRALQQNGIQTFIDDEELRRGEEISLSLINAIRGSKISIIIFSKNYASSSWCLDELVEILKCRESLGQLVWPVFFDVDPSEVRNHTGSIGEALAKYEESLNKKAKLLKWKAALNKASNLSGWHLSNGYVRLYLLENITYVFFLYT</sequence>
<dbReference type="InterPro" id="IPR000157">
    <property type="entry name" value="TIR_dom"/>
</dbReference>
<organism evidence="6 7">
    <name type="scientific">Ziziphus jujuba</name>
    <name type="common">Chinese jujube</name>
    <name type="synonym">Ziziphus sativa</name>
    <dbReference type="NCBI Taxonomy" id="326968"/>
    <lineage>
        <taxon>Eukaryota</taxon>
        <taxon>Viridiplantae</taxon>
        <taxon>Streptophyta</taxon>
        <taxon>Embryophyta</taxon>
        <taxon>Tracheophyta</taxon>
        <taxon>Spermatophyta</taxon>
        <taxon>Magnoliopsida</taxon>
        <taxon>eudicotyledons</taxon>
        <taxon>Gunneridae</taxon>
        <taxon>Pentapetalae</taxon>
        <taxon>rosids</taxon>
        <taxon>fabids</taxon>
        <taxon>Rosales</taxon>
        <taxon>Rhamnaceae</taxon>
        <taxon>Paliureae</taxon>
        <taxon>Ziziphus</taxon>
    </lineage>
</organism>
<dbReference type="PANTHER" id="PTHR32009">
    <property type="entry name" value="TMV RESISTANCE PROTEIN N-LIKE"/>
    <property type="match status" value="1"/>
</dbReference>
<dbReference type="InterPro" id="IPR035897">
    <property type="entry name" value="Toll_tir_struct_dom_sf"/>
</dbReference>
<dbReference type="Gene3D" id="3.40.50.10140">
    <property type="entry name" value="Toll/interleukin-1 receptor homology (TIR) domain"/>
    <property type="match status" value="1"/>
</dbReference>
<dbReference type="Proteomes" id="UP001652623">
    <property type="component" value="Chromosome 2"/>
</dbReference>
<dbReference type="GeneID" id="132800796"/>
<keyword evidence="6" id="KW-1185">Reference proteome</keyword>
<protein>
    <recommendedName>
        <fullName evidence="1">ADP-ribosyl cyclase/cyclic ADP-ribose hydrolase</fullName>
        <ecNumber evidence="1">3.2.2.6</ecNumber>
    </recommendedName>
</protein>
<dbReference type="SMART" id="SM00255">
    <property type="entry name" value="TIR"/>
    <property type="match status" value="1"/>
</dbReference>
<comment type="catalytic activity">
    <reaction evidence="4">
        <text>NAD(+) + H2O = ADP-D-ribose + nicotinamide + H(+)</text>
        <dbReference type="Rhea" id="RHEA:16301"/>
        <dbReference type="ChEBI" id="CHEBI:15377"/>
        <dbReference type="ChEBI" id="CHEBI:15378"/>
        <dbReference type="ChEBI" id="CHEBI:17154"/>
        <dbReference type="ChEBI" id="CHEBI:57540"/>
        <dbReference type="ChEBI" id="CHEBI:57967"/>
        <dbReference type="EC" id="3.2.2.6"/>
    </reaction>
    <physiologicalReaction direction="left-to-right" evidence="4">
        <dbReference type="Rhea" id="RHEA:16302"/>
    </physiologicalReaction>
</comment>
<evidence type="ECO:0000256" key="1">
    <source>
        <dbReference type="ARBA" id="ARBA00011982"/>
    </source>
</evidence>
<keyword evidence="2" id="KW-0378">Hydrolase</keyword>
<dbReference type="PROSITE" id="PS50104">
    <property type="entry name" value="TIR"/>
    <property type="match status" value="1"/>
</dbReference>